<proteinExistence type="predicted"/>
<reference evidence="1 2" key="1">
    <citation type="submission" date="2019-10" db="EMBL/GenBank/DDBJ databases">
        <title>Two novel species isolated from a subtropical stream in China.</title>
        <authorList>
            <person name="Lu H."/>
        </authorList>
    </citation>
    <scope>NUCLEOTIDE SEQUENCE [LARGE SCALE GENOMIC DNA]</scope>
    <source>
        <strain evidence="1 2">FT103W</strain>
    </source>
</reference>
<comment type="caution">
    <text evidence="1">The sequence shown here is derived from an EMBL/GenBank/DDBJ whole genome shotgun (WGS) entry which is preliminary data.</text>
</comment>
<gene>
    <name evidence="1" type="ORF">GEV01_07375</name>
</gene>
<dbReference type="Proteomes" id="UP000444318">
    <property type="component" value="Unassembled WGS sequence"/>
</dbReference>
<dbReference type="EMBL" id="WHUF01000002">
    <property type="protein sequence ID" value="MQA19333.1"/>
    <property type="molecule type" value="Genomic_DNA"/>
</dbReference>
<protein>
    <submittedName>
        <fullName evidence="1">Zinc chelation protein SecC</fullName>
    </submittedName>
</protein>
<organism evidence="1 2">
    <name type="scientific">Rugamonas rivuli</name>
    <dbReference type="NCBI Taxonomy" id="2743358"/>
    <lineage>
        <taxon>Bacteria</taxon>
        <taxon>Pseudomonadati</taxon>
        <taxon>Pseudomonadota</taxon>
        <taxon>Betaproteobacteria</taxon>
        <taxon>Burkholderiales</taxon>
        <taxon>Oxalobacteraceae</taxon>
        <taxon>Telluria group</taxon>
        <taxon>Rugamonas</taxon>
    </lineage>
</organism>
<accession>A0A843SAU2</accession>
<evidence type="ECO:0000313" key="2">
    <source>
        <dbReference type="Proteomes" id="UP000444318"/>
    </source>
</evidence>
<name>A0A843SAU2_9BURK</name>
<sequence length="1261" mass="141822">MELNDDPDSLLEDWGTFAAAMAAMSSSMSVGAVADQAPEFIATLKSYCPIKAAATFGALTTQKRLQGNALRLETLVHLCVACCQGERAPTQQLLVQGFTAIGSVCGELEDDPEDVFSSRIYSKRGNYQVLGGLWEGGAFYLQRFVNLADGLPDDPRFQSITNSIHALLRLSDAVCERANLRCNDLGANSPEEHLPSRFKEESAQLRKLVRFTKNDITQLGIRLPDLIPFVFDPDDRYQLRLQAVSHSDLEAKPLAFDDEYIYVLMPNAISATIRRYFILALGTGENRGIFLRALAREYSQMFECSPFLGKRGTRVPFAFTHSGTLCAMSQEVDVGRYLNVLFVLDDLDGFEEDGFGGLFDVKEGMQEQLKKAVASMQSDAAKRPGFKEGITLTVICGIGRGTAVDELVEPQVNWQQQIISAADLLTLSRSKSMEPLNLFRLCDMESVLMEKRVSIQNINGLLNLFAWTESLNGHLVPHAEIPDDWNSDEHQHFLTITQNALVDLRHQVSNSVDEQVQQFVDGAWMYLIKESASYFEEDNERPTYVHLSAKDRSRLIGSRITLNRCWWYEVVAPVGQHSARTLENWKMLGTWMARAADALERAFASQLGSGAILWRCEFPSLPLDGINGSRGSEADLEGAFAISVARASRTINVKVGSGFYRALYHPHNIAERALVRAFVAGAAELTSVHYHDSKIEEVVREIVPNQDARYSHVFAGRGFRDYFHSEISENPITINRFDDAVLRLGLGWTARSPKDGGLVSGKQECLDFLHSLVGKLQKEVGERLRRFDKAELIKQLILNYEVASLSRDRWHRTAAAVLALRDDKDATIKAMSEYEFKLNGTLQPTRNLVEVALCEAGTDAQLQPGVRDIGLLLAMSAQIFHLGGWADLIHWDLLEPELRIRALGDVHANHDFMDTVMDGFGQATSEHRFKSSARKYEKYLKHPDAVDDSSTIEGMREFLSAWESDFGAHLDEFRRFIDKLENYGVEQNEPVFFLRRSDLVALADTPVGSLIIDALTLVPRPQWNELPSGYSFKDIAPWKFRRRLSVLRRPLLQISDESDPVFVIAPGLVRDGFLSTVGNFYDGAYPDIHLGPAMRRYAGYARNRDGKTFNNRVSSRMKDFGWTVLPEAFVTKILGKAFDRNYGDVDVLAWSHEVNRVLIMECKDLQFRKTYGEIAEQLSDYRGEASADGKTRDSLRKHLDRVEIIRTNRKSLCSFLSIKEDVAIESHLVFSHPVPMMYSGGPVRDLTETRSYDQLSELKVK</sequence>
<evidence type="ECO:0000313" key="1">
    <source>
        <dbReference type="EMBL" id="MQA19333.1"/>
    </source>
</evidence>
<keyword evidence="2" id="KW-1185">Reference proteome</keyword>
<dbReference type="AlphaFoldDB" id="A0A843SAU2"/>
<dbReference type="RefSeq" id="WP_152803052.1">
    <property type="nucleotide sequence ID" value="NZ_WHUF01000002.1"/>
</dbReference>